<accession>A0ABY7FUE7</accession>
<evidence type="ECO:0000256" key="3">
    <source>
        <dbReference type="ARBA" id="ARBA00023157"/>
    </source>
</evidence>
<evidence type="ECO:0000256" key="1">
    <source>
        <dbReference type="ARBA" id="ARBA00022729"/>
    </source>
</evidence>
<protein>
    <submittedName>
        <fullName evidence="6">SVEP1-like protein</fullName>
    </submittedName>
</protein>
<dbReference type="Proteomes" id="UP001164746">
    <property type="component" value="Chromosome 13"/>
</dbReference>
<evidence type="ECO:0000256" key="2">
    <source>
        <dbReference type="ARBA" id="ARBA00022737"/>
    </source>
</evidence>
<dbReference type="SUPFAM" id="SSF57535">
    <property type="entry name" value="Complement control module/SCR domain"/>
    <property type="match status" value="2"/>
</dbReference>
<organism evidence="6 7">
    <name type="scientific">Mya arenaria</name>
    <name type="common">Soft-shell clam</name>
    <dbReference type="NCBI Taxonomy" id="6604"/>
    <lineage>
        <taxon>Eukaryota</taxon>
        <taxon>Metazoa</taxon>
        <taxon>Spiralia</taxon>
        <taxon>Lophotrochozoa</taxon>
        <taxon>Mollusca</taxon>
        <taxon>Bivalvia</taxon>
        <taxon>Autobranchia</taxon>
        <taxon>Heteroconchia</taxon>
        <taxon>Euheterodonta</taxon>
        <taxon>Imparidentia</taxon>
        <taxon>Neoheterodontei</taxon>
        <taxon>Myida</taxon>
        <taxon>Myoidea</taxon>
        <taxon>Myidae</taxon>
        <taxon>Mya</taxon>
    </lineage>
</organism>
<dbReference type="PANTHER" id="PTHR45656:SF4">
    <property type="entry name" value="PROTEIN CBR-CLEC-78"/>
    <property type="match status" value="1"/>
</dbReference>
<dbReference type="PROSITE" id="PS50923">
    <property type="entry name" value="SUSHI"/>
    <property type="match status" value="1"/>
</dbReference>
<dbReference type="PANTHER" id="PTHR45656">
    <property type="entry name" value="PROTEIN CBR-CLEC-78"/>
    <property type="match status" value="1"/>
</dbReference>
<evidence type="ECO:0000256" key="4">
    <source>
        <dbReference type="PROSITE-ProRule" id="PRU00302"/>
    </source>
</evidence>
<keyword evidence="1" id="KW-0732">Signal</keyword>
<dbReference type="EMBL" id="CP111024">
    <property type="protein sequence ID" value="WAR24789.1"/>
    <property type="molecule type" value="Genomic_DNA"/>
</dbReference>
<evidence type="ECO:0000313" key="7">
    <source>
        <dbReference type="Proteomes" id="UP001164746"/>
    </source>
</evidence>
<evidence type="ECO:0000313" key="6">
    <source>
        <dbReference type="EMBL" id="WAR24789.1"/>
    </source>
</evidence>
<proteinExistence type="predicted"/>
<gene>
    <name evidence="6" type="ORF">MAR_038458</name>
</gene>
<dbReference type="InterPro" id="IPR051277">
    <property type="entry name" value="SEZ6_CSMD_C4BPB_Regulators"/>
</dbReference>
<dbReference type="InterPro" id="IPR000436">
    <property type="entry name" value="Sushi_SCR_CCP_dom"/>
</dbReference>
<dbReference type="Gene3D" id="2.10.70.10">
    <property type="entry name" value="Complement Module, domain 1"/>
    <property type="match status" value="2"/>
</dbReference>
<dbReference type="InterPro" id="IPR035976">
    <property type="entry name" value="Sushi/SCR/CCP_sf"/>
</dbReference>
<keyword evidence="2" id="KW-0677">Repeat</keyword>
<dbReference type="Pfam" id="PF00084">
    <property type="entry name" value="Sushi"/>
    <property type="match status" value="2"/>
</dbReference>
<dbReference type="CDD" id="cd00033">
    <property type="entry name" value="CCP"/>
    <property type="match status" value="1"/>
</dbReference>
<evidence type="ECO:0000259" key="5">
    <source>
        <dbReference type="PROSITE" id="PS50923"/>
    </source>
</evidence>
<keyword evidence="7" id="KW-1185">Reference proteome</keyword>
<sequence>MSKRLCSYVRNGYYLSENKPVRADTLLYFKTIIQPYCHTGYLLTRRENLTCQMDGQFSRRNSECRSVTCSSFGELENGILHYSDVSYKYVDRYTYYSVGVKVRASCDSGFQLLHGSKEQTCLENGTWDGVKPVCSKIRCNDTSILSVRFEQSSSVFSFLERGTASYNSSIFYLVNGNLSFICLANGSLSWEVQPPELGDDAALSRSNSCITTVVTDGNYYESVSPYEFVE</sequence>
<dbReference type="SMART" id="SM00032">
    <property type="entry name" value="CCP"/>
    <property type="match status" value="2"/>
</dbReference>
<feature type="domain" description="Sushi" evidence="5">
    <location>
        <begin position="67"/>
        <end position="136"/>
    </location>
</feature>
<keyword evidence="4" id="KW-0768">Sushi</keyword>
<reference evidence="6" key="1">
    <citation type="submission" date="2022-11" db="EMBL/GenBank/DDBJ databases">
        <title>Centuries of genome instability and evolution in soft-shell clam transmissible cancer (bioRxiv).</title>
        <authorList>
            <person name="Hart S.F.M."/>
            <person name="Yonemitsu M.A."/>
            <person name="Giersch R.M."/>
            <person name="Beal B.F."/>
            <person name="Arriagada G."/>
            <person name="Davis B.W."/>
            <person name="Ostrander E.A."/>
            <person name="Goff S.P."/>
            <person name="Metzger M.J."/>
        </authorList>
    </citation>
    <scope>NUCLEOTIDE SEQUENCE</scope>
    <source>
        <strain evidence="6">MELC-2E11</strain>
        <tissue evidence="6">Siphon/mantle</tissue>
    </source>
</reference>
<keyword evidence="3" id="KW-1015">Disulfide bond</keyword>
<comment type="caution">
    <text evidence="4">Lacks conserved residue(s) required for the propagation of feature annotation.</text>
</comment>
<name>A0ABY7FUE7_MYAAR</name>